<dbReference type="Pfam" id="PF22570">
    <property type="entry name" value="LiaF-TM"/>
    <property type="match status" value="1"/>
</dbReference>
<organism evidence="3 4">
    <name type="scientific">Paenibacillus lentus</name>
    <dbReference type="NCBI Taxonomy" id="1338368"/>
    <lineage>
        <taxon>Bacteria</taxon>
        <taxon>Bacillati</taxon>
        <taxon>Bacillota</taxon>
        <taxon>Bacilli</taxon>
        <taxon>Bacillales</taxon>
        <taxon>Paenibacillaceae</taxon>
        <taxon>Paenibacillus</taxon>
    </lineage>
</organism>
<dbReference type="EMBL" id="CP034248">
    <property type="protein sequence ID" value="AZK46202.1"/>
    <property type="molecule type" value="Genomic_DNA"/>
</dbReference>
<feature type="transmembrane region" description="Helical" evidence="1">
    <location>
        <begin position="54"/>
        <end position="69"/>
    </location>
</feature>
<gene>
    <name evidence="3" type="ORF">EIM92_08455</name>
</gene>
<dbReference type="Proteomes" id="UP000273145">
    <property type="component" value="Chromosome"/>
</dbReference>
<keyword evidence="1" id="KW-1133">Transmembrane helix</keyword>
<evidence type="ECO:0000313" key="4">
    <source>
        <dbReference type="Proteomes" id="UP000273145"/>
    </source>
</evidence>
<keyword evidence="1" id="KW-0812">Transmembrane</keyword>
<dbReference type="OrthoDB" id="2679996at2"/>
<dbReference type="RefSeq" id="WP_110931412.1">
    <property type="nucleotide sequence ID" value="NZ_CP034248.1"/>
</dbReference>
<feature type="transmembrane region" description="Helical" evidence="1">
    <location>
        <begin position="7"/>
        <end position="23"/>
    </location>
</feature>
<evidence type="ECO:0000256" key="1">
    <source>
        <dbReference type="SAM" id="Phobius"/>
    </source>
</evidence>
<feature type="transmembrane region" description="Helical" evidence="1">
    <location>
        <begin position="29"/>
        <end position="47"/>
    </location>
</feature>
<keyword evidence="1" id="KW-0472">Membrane</keyword>
<name>A0A3S8RTE5_9BACL</name>
<dbReference type="InterPro" id="IPR054331">
    <property type="entry name" value="LiaF_TM"/>
</dbReference>
<feature type="transmembrane region" description="Helical" evidence="1">
    <location>
        <begin position="75"/>
        <end position="93"/>
    </location>
</feature>
<dbReference type="AlphaFoldDB" id="A0A3S8RTE5"/>
<dbReference type="KEGG" id="plen:EIM92_08455"/>
<proteinExistence type="predicted"/>
<evidence type="ECO:0000259" key="2">
    <source>
        <dbReference type="Pfam" id="PF22570"/>
    </source>
</evidence>
<reference evidence="3 4" key="1">
    <citation type="submission" date="2018-11" db="EMBL/GenBank/DDBJ databases">
        <title>Genome sequencing of Paenibacillus lentus DSM25539(T).</title>
        <authorList>
            <person name="Kook J.-K."/>
            <person name="Park S.-N."/>
            <person name="Lim Y.K."/>
        </authorList>
    </citation>
    <scope>NUCLEOTIDE SEQUENCE [LARGE SCALE GENOMIC DNA]</scope>
    <source>
        <strain evidence="3 4">DSM 25539</strain>
    </source>
</reference>
<feature type="domain" description="LiaF transmembrane" evidence="2">
    <location>
        <begin position="9"/>
        <end position="97"/>
    </location>
</feature>
<protein>
    <recommendedName>
        <fullName evidence="2">LiaF transmembrane domain-containing protein</fullName>
    </recommendedName>
</protein>
<accession>A0A3S8RTE5</accession>
<evidence type="ECO:0000313" key="3">
    <source>
        <dbReference type="EMBL" id="AZK46202.1"/>
    </source>
</evidence>
<sequence length="99" mass="10761">MRTNRSSGFAIVLIVLGALILLGKLTPLLGSLFGLLFAVALIGLGYYGIRRGNAFFGWIVLFFGIISLMNKLAWLIVPAIGIGLILFGIYSLNGRRRGY</sequence>
<keyword evidence="4" id="KW-1185">Reference proteome</keyword>